<evidence type="ECO:0000256" key="1">
    <source>
        <dbReference type="ARBA" id="ARBA00023002"/>
    </source>
</evidence>
<dbReference type="NCBIfam" id="NF007912">
    <property type="entry name" value="PRK10625.1"/>
    <property type="match status" value="1"/>
</dbReference>
<reference evidence="3 4" key="1">
    <citation type="submission" date="2022-11" db="EMBL/GenBank/DDBJ databases">
        <title>Spartinivicinus poritis sp. nov., isolated from scleractinian coral Porites lutea.</title>
        <authorList>
            <person name="Zhang G."/>
            <person name="Cai L."/>
            <person name="Wei Q."/>
        </authorList>
    </citation>
    <scope>NUCLEOTIDE SEQUENCE [LARGE SCALE GENOMIC DNA]</scope>
    <source>
        <strain evidence="3 4">A2-2</strain>
    </source>
</reference>
<feature type="domain" description="NADP-dependent oxidoreductase" evidence="2">
    <location>
        <begin position="15"/>
        <end position="336"/>
    </location>
</feature>
<keyword evidence="4" id="KW-1185">Reference proteome</keyword>
<dbReference type="CDD" id="cd19094">
    <property type="entry name" value="AKR_Tas-like"/>
    <property type="match status" value="1"/>
</dbReference>
<dbReference type="Gene3D" id="3.20.20.100">
    <property type="entry name" value="NADP-dependent oxidoreductase domain"/>
    <property type="match status" value="1"/>
</dbReference>
<organism evidence="3 4">
    <name type="scientific">Spartinivicinus poritis</name>
    <dbReference type="NCBI Taxonomy" id="2994640"/>
    <lineage>
        <taxon>Bacteria</taxon>
        <taxon>Pseudomonadati</taxon>
        <taxon>Pseudomonadota</taxon>
        <taxon>Gammaproteobacteria</taxon>
        <taxon>Oceanospirillales</taxon>
        <taxon>Zooshikellaceae</taxon>
        <taxon>Spartinivicinus</taxon>
    </lineage>
</organism>
<dbReference type="InterPro" id="IPR023210">
    <property type="entry name" value="NADP_OxRdtase_dom"/>
</dbReference>
<name>A0ABT5U8R4_9GAMM</name>
<evidence type="ECO:0000313" key="3">
    <source>
        <dbReference type="EMBL" id="MDE1462768.1"/>
    </source>
</evidence>
<dbReference type="PANTHER" id="PTHR43364:SF4">
    <property type="entry name" value="NAD(P)-LINKED OXIDOREDUCTASE SUPERFAMILY PROTEIN"/>
    <property type="match status" value="1"/>
</dbReference>
<protein>
    <submittedName>
        <fullName evidence="3">NADP(H)-dependent aldo-keto reductase</fullName>
    </submittedName>
</protein>
<proteinExistence type="predicted"/>
<evidence type="ECO:0000259" key="2">
    <source>
        <dbReference type="Pfam" id="PF00248"/>
    </source>
</evidence>
<dbReference type="SUPFAM" id="SSF51430">
    <property type="entry name" value="NAD(P)-linked oxidoreductase"/>
    <property type="match status" value="1"/>
</dbReference>
<dbReference type="RefSeq" id="WP_274689121.1">
    <property type="nucleotide sequence ID" value="NZ_JAPMOU010000014.1"/>
</dbReference>
<dbReference type="EMBL" id="JAPMOU010000014">
    <property type="protein sequence ID" value="MDE1462768.1"/>
    <property type="molecule type" value="Genomic_DNA"/>
</dbReference>
<keyword evidence="1" id="KW-0560">Oxidoreductase</keyword>
<dbReference type="InterPro" id="IPR050523">
    <property type="entry name" value="AKR_Detox_Biosynth"/>
</dbReference>
<accession>A0ABT5U8R4</accession>
<dbReference type="Pfam" id="PF00248">
    <property type="entry name" value="Aldo_ket_red"/>
    <property type="match status" value="1"/>
</dbReference>
<gene>
    <name evidence="3" type="ORF">ORQ98_12395</name>
</gene>
<sequence>MQYHPLGNSSLKVSELCLGTMTWGEQNNQQEAFEQLDCAMDQGINFIDTAELYPVPPKAETYTKTESIIGEWIKQRANRDQFILATKVTGPGDWVSYMRQGPRLDRSNIIAAADASLARLNTDYIDLYQVHWPERQTNFFGQLSYPYPIEEQTVAIEETLAALSELVKSGKVRYIGISNETPWGAMQYLQLAQQHSMARVVSIQNPYNLLNRTFEIGLAEFTHREQLGLLAYSPMAFGALSGKYLHGAKPANARLTLFSRFARYSNPQAVKATEQYVAIAKRHHLDPAQMALAFVSSRPFVTSNIIGATSMEQLKANIDSINLELSEEVLEEIEAVHTEQPNPAP</sequence>
<dbReference type="InterPro" id="IPR036812">
    <property type="entry name" value="NAD(P)_OxRdtase_dom_sf"/>
</dbReference>
<evidence type="ECO:0000313" key="4">
    <source>
        <dbReference type="Proteomes" id="UP001528823"/>
    </source>
</evidence>
<dbReference type="PANTHER" id="PTHR43364">
    <property type="entry name" value="NADH-SPECIFIC METHYLGLYOXAL REDUCTASE-RELATED"/>
    <property type="match status" value="1"/>
</dbReference>
<comment type="caution">
    <text evidence="3">The sequence shown here is derived from an EMBL/GenBank/DDBJ whole genome shotgun (WGS) entry which is preliminary data.</text>
</comment>
<dbReference type="Proteomes" id="UP001528823">
    <property type="component" value="Unassembled WGS sequence"/>
</dbReference>